<reference evidence="2" key="2">
    <citation type="submission" date="2020-10" db="EMBL/GenBank/DDBJ databases">
        <title>Fervidococcus fontis strain 3639Fd - the first crenarchaeon capable of growth on lipids.</title>
        <authorList>
            <person name="Kochetkova T.V."/>
            <person name="Elcheninov A.G."/>
            <person name="Toschakov S.V."/>
            <person name="Kublanov I.V."/>
        </authorList>
    </citation>
    <scope>NUCLEOTIDE SEQUENCE</scope>
    <source>
        <strain evidence="2">3639Fd</strain>
    </source>
</reference>
<protein>
    <submittedName>
        <fullName evidence="1">Uncharacterized protein</fullName>
    </submittedName>
</protein>
<dbReference type="EMBL" id="DSFH01000001">
    <property type="protein sequence ID" value="HEW63438.1"/>
    <property type="molecule type" value="Genomic_DNA"/>
</dbReference>
<dbReference type="Proteomes" id="UP000652307">
    <property type="component" value="Unassembled WGS sequence"/>
</dbReference>
<gene>
    <name evidence="1" type="ORF">ENO39_00015</name>
    <name evidence="2" type="ORF">IOK49_00695</name>
</gene>
<sequence length="84" mass="9871">MGRTTPSVRMVVDYEIKRLEKMMEYIHDPEIRKVMNEIIASYKELAPVFKAVPPYDYPYAILLSGLIKALKRIDEIEQMVEHKS</sequence>
<dbReference type="GeneID" id="12450342"/>
<comment type="caution">
    <text evidence="1">The sequence shown here is derived from an EMBL/GenBank/DDBJ whole genome shotgun (WGS) entry which is preliminary data.</text>
</comment>
<dbReference type="EMBL" id="JADEZV010000001">
    <property type="protein sequence ID" value="MBE9390608.1"/>
    <property type="molecule type" value="Genomic_DNA"/>
</dbReference>
<name>A0A7C2ZQT9_9CREN</name>
<dbReference type="Proteomes" id="UP000886076">
    <property type="component" value="Unassembled WGS sequence"/>
</dbReference>
<proteinExistence type="predicted"/>
<accession>A0A7C2ZQT9</accession>
<evidence type="ECO:0000313" key="2">
    <source>
        <dbReference type="EMBL" id="MBE9390608.1"/>
    </source>
</evidence>
<organism evidence="1">
    <name type="scientific">Fervidicoccus fontis</name>
    <dbReference type="NCBI Taxonomy" id="683846"/>
    <lineage>
        <taxon>Archaea</taxon>
        <taxon>Thermoproteota</taxon>
        <taxon>Thermoprotei</taxon>
        <taxon>Fervidicoccales</taxon>
        <taxon>Fervidicoccaceae</taxon>
        <taxon>Fervidicoccus</taxon>
    </lineage>
</organism>
<evidence type="ECO:0000313" key="1">
    <source>
        <dbReference type="EMBL" id="HEW63438.1"/>
    </source>
</evidence>
<reference evidence="1" key="1">
    <citation type="journal article" date="2020" name="mSystems">
        <title>Genome- and Community-Level Interaction Insights into Carbon Utilization and Element Cycling Functions of Hydrothermarchaeota in Hydrothermal Sediment.</title>
        <authorList>
            <person name="Zhou Z."/>
            <person name="Liu Y."/>
            <person name="Xu W."/>
            <person name="Pan J."/>
            <person name="Luo Z.H."/>
            <person name="Li M."/>
        </authorList>
    </citation>
    <scope>NUCLEOTIDE SEQUENCE [LARGE SCALE GENOMIC DNA]</scope>
    <source>
        <strain evidence="1">SpSt-1261</strain>
    </source>
</reference>
<dbReference type="AlphaFoldDB" id="A0A7C2ZQT9"/>
<dbReference type="RefSeq" id="WP_148683754.1">
    <property type="nucleotide sequence ID" value="NZ_DSFH01000001.1"/>
</dbReference>